<evidence type="ECO:0000313" key="6">
    <source>
        <dbReference type="Proteomes" id="UP001208935"/>
    </source>
</evidence>
<comment type="caution">
    <text evidence="5">The sequence shown here is derived from an EMBL/GenBank/DDBJ whole genome shotgun (WGS) entry which is preliminary data.</text>
</comment>
<dbReference type="InterPro" id="IPR039424">
    <property type="entry name" value="SBP_5"/>
</dbReference>
<dbReference type="InterPro" id="IPR030678">
    <property type="entry name" value="Peptide/Ni-bd"/>
</dbReference>
<dbReference type="Gene3D" id="3.40.190.10">
    <property type="entry name" value="Periplasmic binding protein-like II"/>
    <property type="match status" value="1"/>
</dbReference>
<reference evidence="6" key="1">
    <citation type="submission" date="2023-07" db="EMBL/GenBank/DDBJ databases">
        <title>Verminephrobacter genomes.</title>
        <authorList>
            <person name="Lund M.B."/>
        </authorList>
    </citation>
    <scope>NUCLEOTIDE SEQUENCE [LARGE SCALE GENOMIC DNA]</scope>
    <source>
        <strain evidence="6">AtM5-05</strain>
    </source>
</reference>
<protein>
    <submittedName>
        <fullName evidence="5">ABC transporter substrate-binding protein</fullName>
    </submittedName>
</protein>
<dbReference type="Gene3D" id="3.10.105.10">
    <property type="entry name" value="Dipeptide-binding Protein, Domain 3"/>
    <property type="match status" value="1"/>
</dbReference>
<dbReference type="EMBL" id="QZCW01000002">
    <property type="protein sequence ID" value="MCW5322102.1"/>
    <property type="molecule type" value="Genomic_DNA"/>
</dbReference>
<keyword evidence="2 3" id="KW-0732">Signal</keyword>
<dbReference type="InterPro" id="IPR000914">
    <property type="entry name" value="SBP_5_dom"/>
</dbReference>
<dbReference type="PANTHER" id="PTHR30290">
    <property type="entry name" value="PERIPLASMIC BINDING COMPONENT OF ABC TRANSPORTER"/>
    <property type="match status" value="1"/>
</dbReference>
<comment type="similarity">
    <text evidence="1">Belongs to the bacterial solute-binding protein 5 family.</text>
</comment>
<proteinExistence type="inferred from homology"/>
<keyword evidence="6" id="KW-1185">Reference proteome</keyword>
<name>A0ABT3KVT3_9BURK</name>
<organism evidence="5 6">
    <name type="scientific">Verminephrobacter aporrectodeae subsp. tuberculatae</name>
    <dbReference type="NCBI Taxonomy" id="1110392"/>
    <lineage>
        <taxon>Bacteria</taxon>
        <taxon>Pseudomonadati</taxon>
        <taxon>Pseudomonadota</taxon>
        <taxon>Betaproteobacteria</taxon>
        <taxon>Burkholderiales</taxon>
        <taxon>Comamonadaceae</taxon>
        <taxon>Verminephrobacter</taxon>
    </lineage>
</organism>
<dbReference type="CDD" id="cd08517">
    <property type="entry name" value="PBP2_NikA_DppA_OppA_like_13"/>
    <property type="match status" value="1"/>
</dbReference>
<evidence type="ECO:0000256" key="3">
    <source>
        <dbReference type="SAM" id="SignalP"/>
    </source>
</evidence>
<feature type="chain" id="PRO_5046663887" evidence="3">
    <location>
        <begin position="30"/>
        <end position="544"/>
    </location>
</feature>
<dbReference type="Pfam" id="PF00496">
    <property type="entry name" value="SBP_bac_5"/>
    <property type="match status" value="1"/>
</dbReference>
<dbReference type="SUPFAM" id="SSF53850">
    <property type="entry name" value="Periplasmic binding protein-like II"/>
    <property type="match status" value="1"/>
</dbReference>
<accession>A0ABT3KVT3</accession>
<dbReference type="PIRSF" id="PIRSF002741">
    <property type="entry name" value="MppA"/>
    <property type="match status" value="1"/>
</dbReference>
<evidence type="ECO:0000259" key="4">
    <source>
        <dbReference type="Pfam" id="PF00496"/>
    </source>
</evidence>
<dbReference type="PANTHER" id="PTHR30290:SF38">
    <property type="entry name" value="D,D-DIPEPTIDE-BINDING PERIPLASMIC PROTEIN DDPA-RELATED"/>
    <property type="match status" value="1"/>
</dbReference>
<dbReference type="Proteomes" id="UP001208935">
    <property type="component" value="Unassembled WGS sequence"/>
</dbReference>
<evidence type="ECO:0000313" key="5">
    <source>
        <dbReference type="EMBL" id="MCW5322102.1"/>
    </source>
</evidence>
<dbReference type="RefSeq" id="WP_265282495.1">
    <property type="nucleotide sequence ID" value="NZ_QZCW01000002.1"/>
</dbReference>
<evidence type="ECO:0000256" key="2">
    <source>
        <dbReference type="ARBA" id="ARBA00022729"/>
    </source>
</evidence>
<gene>
    <name evidence="5" type="ORF">D5039_13360</name>
</gene>
<feature type="signal peptide" evidence="3">
    <location>
        <begin position="1"/>
        <end position="29"/>
    </location>
</feature>
<feature type="domain" description="Solute-binding protein family 5" evidence="4">
    <location>
        <begin position="79"/>
        <end position="440"/>
    </location>
</feature>
<sequence>MPFPLARRTAVVAAALLAPCTLLSAPAAAQEIRRGGTLVIGSTQTPRHLNGAVQSGIATAMPATQIFASPLRFDDKWNPQPYLAESWKLADDGQSLTLNLRKNAVFHDGKPITSADVAFSIMAIKANHPFQTMLGPVEKVDTPDPYTAIIRMSTPHPAIVLAMSPALAPILPKHIYGDGQDLKNHPRNSTDVVGSGPFRMTEFKPSQRIVLERFDKFFLQGKPYLDKLIVNITPDAASLMLGFERGDVQMVPFARPEARLAANPQVTQTPKGYDGIGAINWLAFNLTRKPLSDGAVRKAIATSIDKNFITKALMSGFATPTDGPIVAASPFAVTDLVRYPVDLRKAAEMLDAAGYKAGANGERFRIAIDYLPGSDDQQKNVAEYIRGQLKKVGITVEVRASADFPSWAKRLATHDFDMSMDIVFNWGDPIIGVHRTYLSTNIKPIIWTNTQSYANPKVDELLNAAGSIVDPTKRKAYYATFQKIVTDELPLVFINQVPYHTLTNKKVGNPPTTIWGPMSPMDEVYLKQAHDPHEKRIRAGVDPR</sequence>
<evidence type="ECO:0000256" key="1">
    <source>
        <dbReference type="ARBA" id="ARBA00005695"/>
    </source>
</evidence>